<feature type="compositionally biased region" description="Low complexity" evidence="1">
    <location>
        <begin position="139"/>
        <end position="154"/>
    </location>
</feature>
<feature type="compositionally biased region" description="Pro residues" evidence="1">
    <location>
        <begin position="247"/>
        <end position="266"/>
    </location>
</feature>
<evidence type="ECO:0000313" key="3">
    <source>
        <dbReference type="EMBL" id="KAG2442490.1"/>
    </source>
</evidence>
<keyword evidence="2" id="KW-0812">Transmembrane</keyword>
<name>A0A835TQW0_CHLIN</name>
<sequence>MHLNTQRTFVSAQGRPQPRVCPRLGRGALRLSGASAEPSRSQRPDVARTASQRASDWEQAAVATASTVLQDTATPPATGHAEAVSWGDSSCCCEGAPGHAVAHDHLQHAPHHIAVQQHHHLTHLTHHGQQHQEQHQQHEQQQQQHLQHHLQQQAVHSLAAEPLLHAAAAAAAPGASESTGNKGAPCVLPAAMLAQPPVQDGGGASSGAGGEVLEVYRSGSTAPLMLGLGNGAAAGAGTAAAAAFTLPPPRAVPTPDTRGPPPPGPAAAPASSFAAAPRASTGVVGAVAVPAPGAVSSPATPASSLESLSSVDSDGEMCMLVPDPEGGDIQMVCDSDPAHPISLAEEAVLHPLVPSSLLQDIEHKLEADLSTIAVTIVFAVGFVCLEFGVNDLIEIFFGHSLISDLTCIGIGLTVVFGVKVSRRPLLRLDRWN</sequence>
<evidence type="ECO:0000256" key="2">
    <source>
        <dbReference type="SAM" id="Phobius"/>
    </source>
</evidence>
<protein>
    <submittedName>
        <fullName evidence="3">Uncharacterized protein</fullName>
    </submittedName>
</protein>
<keyword evidence="2" id="KW-1133">Transmembrane helix</keyword>
<feature type="transmembrane region" description="Helical" evidence="2">
    <location>
        <begin position="369"/>
        <end position="389"/>
    </location>
</feature>
<proteinExistence type="predicted"/>
<keyword evidence="2" id="KW-0472">Membrane</keyword>
<dbReference type="OrthoDB" id="544871at2759"/>
<gene>
    <name evidence="3" type="ORF">HXX76_002576</name>
</gene>
<feature type="region of interest" description="Disordered" evidence="1">
    <location>
        <begin position="1"/>
        <end position="54"/>
    </location>
</feature>
<accession>A0A835TQW0</accession>
<feature type="region of interest" description="Disordered" evidence="1">
    <location>
        <begin position="247"/>
        <end position="273"/>
    </location>
</feature>
<organism evidence="3 4">
    <name type="scientific">Chlamydomonas incerta</name>
    <dbReference type="NCBI Taxonomy" id="51695"/>
    <lineage>
        <taxon>Eukaryota</taxon>
        <taxon>Viridiplantae</taxon>
        <taxon>Chlorophyta</taxon>
        <taxon>core chlorophytes</taxon>
        <taxon>Chlorophyceae</taxon>
        <taxon>CS clade</taxon>
        <taxon>Chlamydomonadales</taxon>
        <taxon>Chlamydomonadaceae</taxon>
        <taxon>Chlamydomonas</taxon>
    </lineage>
</organism>
<keyword evidence="4" id="KW-1185">Reference proteome</keyword>
<evidence type="ECO:0000313" key="4">
    <source>
        <dbReference type="Proteomes" id="UP000650467"/>
    </source>
</evidence>
<feature type="compositionally biased region" description="Polar residues" evidence="1">
    <location>
        <begin position="1"/>
        <end position="11"/>
    </location>
</feature>
<evidence type="ECO:0000256" key="1">
    <source>
        <dbReference type="SAM" id="MobiDB-lite"/>
    </source>
</evidence>
<feature type="transmembrane region" description="Helical" evidence="2">
    <location>
        <begin position="395"/>
        <end position="418"/>
    </location>
</feature>
<feature type="region of interest" description="Disordered" evidence="1">
    <location>
        <begin position="120"/>
        <end position="154"/>
    </location>
</feature>
<dbReference type="Proteomes" id="UP000650467">
    <property type="component" value="Unassembled WGS sequence"/>
</dbReference>
<comment type="caution">
    <text evidence="3">The sequence shown here is derived from an EMBL/GenBank/DDBJ whole genome shotgun (WGS) entry which is preliminary data.</text>
</comment>
<reference evidence="3" key="1">
    <citation type="journal article" date="2020" name="bioRxiv">
        <title>Comparative genomics of Chlamydomonas.</title>
        <authorList>
            <person name="Craig R.J."/>
            <person name="Hasan A.R."/>
            <person name="Ness R.W."/>
            <person name="Keightley P.D."/>
        </authorList>
    </citation>
    <scope>NUCLEOTIDE SEQUENCE</scope>
    <source>
        <strain evidence="3">SAG 7.73</strain>
    </source>
</reference>
<dbReference type="AlphaFoldDB" id="A0A835TQW0"/>
<dbReference type="EMBL" id="JAEHOC010000004">
    <property type="protein sequence ID" value="KAG2442490.1"/>
    <property type="molecule type" value="Genomic_DNA"/>
</dbReference>
<feature type="compositionally biased region" description="Basic residues" evidence="1">
    <location>
        <begin position="120"/>
        <end position="129"/>
    </location>
</feature>